<dbReference type="AlphaFoldDB" id="A0A443RTW5"/>
<dbReference type="EMBL" id="NCKV01038662">
    <property type="protein sequence ID" value="RWS18499.1"/>
    <property type="molecule type" value="Genomic_DNA"/>
</dbReference>
<name>A0A443RTW5_9ACAR</name>
<evidence type="ECO:0000256" key="1">
    <source>
        <dbReference type="ARBA" id="ARBA00022723"/>
    </source>
</evidence>
<dbReference type="Proteomes" id="UP000288716">
    <property type="component" value="Unassembled WGS sequence"/>
</dbReference>
<keyword evidence="2" id="KW-0863">Zinc-finger</keyword>
<dbReference type="Pfam" id="PF01428">
    <property type="entry name" value="zf-AN1"/>
    <property type="match status" value="1"/>
</dbReference>
<dbReference type="STRING" id="299467.A0A443RTW5"/>
<proteinExistence type="predicted"/>
<evidence type="ECO:0000256" key="2">
    <source>
        <dbReference type="ARBA" id="ARBA00022771"/>
    </source>
</evidence>
<reference evidence="5 6" key="1">
    <citation type="journal article" date="2018" name="Gigascience">
        <title>Genomes of trombidid mites reveal novel predicted allergens and laterally-transferred genes associated with secondary metabolism.</title>
        <authorList>
            <person name="Dong X."/>
            <person name="Chaisiri K."/>
            <person name="Xia D."/>
            <person name="Armstrong S.D."/>
            <person name="Fang Y."/>
            <person name="Donnelly M.J."/>
            <person name="Kadowaki T."/>
            <person name="McGarry J.W."/>
            <person name="Darby A.C."/>
            <person name="Makepeace B.L."/>
        </authorList>
    </citation>
    <scope>NUCLEOTIDE SEQUENCE [LARGE SCALE GENOMIC DNA]</scope>
    <source>
        <strain evidence="5">UoL-UT</strain>
    </source>
</reference>
<evidence type="ECO:0000313" key="5">
    <source>
        <dbReference type="EMBL" id="RWS18499.1"/>
    </source>
</evidence>
<accession>A0A443RTW5</accession>
<comment type="caution">
    <text evidence="5">The sequence shown here is derived from an EMBL/GenBank/DDBJ whole genome shotgun (WGS) entry which is preliminary data.</text>
</comment>
<evidence type="ECO:0000259" key="4">
    <source>
        <dbReference type="SMART" id="SM00154"/>
    </source>
</evidence>
<keyword evidence="1" id="KW-0479">Metal-binding</keyword>
<gene>
    <name evidence="5" type="ORF">B4U80_08541</name>
</gene>
<dbReference type="OrthoDB" id="6502586at2759"/>
<dbReference type="PANTHER" id="PTHR14677:SF20">
    <property type="entry name" value="ZINC FINGER AN1-TYPE CONTAINING 2A-RELATED"/>
    <property type="match status" value="1"/>
</dbReference>
<keyword evidence="3" id="KW-0862">Zinc</keyword>
<dbReference type="InterPro" id="IPR000058">
    <property type="entry name" value="Znf_AN1"/>
</dbReference>
<organism evidence="5 6">
    <name type="scientific">Leptotrombidium deliense</name>
    <dbReference type="NCBI Taxonomy" id="299467"/>
    <lineage>
        <taxon>Eukaryota</taxon>
        <taxon>Metazoa</taxon>
        <taxon>Ecdysozoa</taxon>
        <taxon>Arthropoda</taxon>
        <taxon>Chelicerata</taxon>
        <taxon>Arachnida</taxon>
        <taxon>Acari</taxon>
        <taxon>Acariformes</taxon>
        <taxon>Trombidiformes</taxon>
        <taxon>Prostigmata</taxon>
        <taxon>Anystina</taxon>
        <taxon>Parasitengona</taxon>
        <taxon>Trombiculoidea</taxon>
        <taxon>Trombiculidae</taxon>
        <taxon>Leptotrombidium</taxon>
    </lineage>
</organism>
<dbReference type="SMART" id="SM00154">
    <property type="entry name" value="ZnF_AN1"/>
    <property type="match status" value="1"/>
</dbReference>
<sequence>MNAKQHFSIETHNCLQFEKNFEANDVKCVEKKNKDTKKCDFCEVKISNVLEITKCDMCSLIFCLNHRHPEGHKCKVLNEQESKRNVVEVKKRANKVVDAPKGTKGAKNEALAKRVAFMKLKQTAKGVASLPVEERVYFNVTFEENTKPFYLSKEWTIGKCVDWLANQFN</sequence>
<feature type="domain" description="AN1-type" evidence="4">
    <location>
        <begin position="39"/>
        <end position="79"/>
    </location>
</feature>
<dbReference type="PANTHER" id="PTHR14677">
    <property type="entry name" value="ARSENITE INDUCUBLE RNA ASSOCIATED PROTEIN AIP-1-RELATED"/>
    <property type="match status" value="1"/>
</dbReference>
<dbReference type="GO" id="GO:0005737">
    <property type="term" value="C:cytoplasm"/>
    <property type="evidence" value="ECO:0007669"/>
    <property type="project" value="TreeGrafter"/>
</dbReference>
<dbReference type="Gene3D" id="4.10.1110.10">
    <property type="entry name" value="AN1-like Zinc finger"/>
    <property type="match status" value="1"/>
</dbReference>
<feature type="non-terminal residue" evidence="5">
    <location>
        <position position="169"/>
    </location>
</feature>
<dbReference type="SUPFAM" id="SSF118310">
    <property type="entry name" value="AN1-like Zinc finger"/>
    <property type="match status" value="1"/>
</dbReference>
<dbReference type="InterPro" id="IPR035896">
    <property type="entry name" value="AN1-like_Znf"/>
</dbReference>
<protein>
    <submittedName>
        <fullName evidence="5">AN1-type zinc finger protein 1-like protein</fullName>
    </submittedName>
</protein>
<dbReference type="GO" id="GO:0008270">
    <property type="term" value="F:zinc ion binding"/>
    <property type="evidence" value="ECO:0007669"/>
    <property type="project" value="UniProtKB-KW"/>
</dbReference>
<evidence type="ECO:0000256" key="3">
    <source>
        <dbReference type="ARBA" id="ARBA00022833"/>
    </source>
</evidence>
<dbReference type="VEuPathDB" id="VectorBase:LDEU013541"/>
<evidence type="ECO:0000313" key="6">
    <source>
        <dbReference type="Proteomes" id="UP000288716"/>
    </source>
</evidence>
<keyword evidence="6" id="KW-1185">Reference proteome</keyword>